<evidence type="ECO:0008006" key="3">
    <source>
        <dbReference type="Google" id="ProtNLM"/>
    </source>
</evidence>
<organism evidence="1 2">
    <name type="scientific">Sporosarcina limicola</name>
    <dbReference type="NCBI Taxonomy" id="34101"/>
    <lineage>
        <taxon>Bacteria</taxon>
        <taxon>Bacillati</taxon>
        <taxon>Bacillota</taxon>
        <taxon>Bacilli</taxon>
        <taxon>Bacillales</taxon>
        <taxon>Caryophanaceae</taxon>
        <taxon>Sporosarcina</taxon>
    </lineage>
</organism>
<keyword evidence="2" id="KW-1185">Reference proteome</keyword>
<dbReference type="EMBL" id="JADBEL010000045">
    <property type="protein sequence ID" value="MBE1557029.1"/>
    <property type="molecule type" value="Genomic_DNA"/>
</dbReference>
<name>A0A927MLQ0_9BACL</name>
<gene>
    <name evidence="1" type="ORF">H4683_004157</name>
</gene>
<dbReference type="Proteomes" id="UP000658225">
    <property type="component" value="Unassembled WGS sequence"/>
</dbReference>
<dbReference type="AlphaFoldDB" id="A0A927MLQ0"/>
<dbReference type="RefSeq" id="WP_192600616.1">
    <property type="nucleotide sequence ID" value="NZ_JADBEL010000045.1"/>
</dbReference>
<evidence type="ECO:0000313" key="2">
    <source>
        <dbReference type="Proteomes" id="UP000658225"/>
    </source>
</evidence>
<evidence type="ECO:0000313" key="1">
    <source>
        <dbReference type="EMBL" id="MBE1557029.1"/>
    </source>
</evidence>
<accession>A0A927MLQ0</accession>
<reference evidence="1" key="1">
    <citation type="submission" date="2020-10" db="EMBL/GenBank/DDBJ databases">
        <title>Genomic Encyclopedia of Type Strains, Phase IV (KMG-IV): sequencing the most valuable type-strain genomes for metagenomic binning, comparative biology and taxonomic classification.</title>
        <authorList>
            <person name="Goeker M."/>
        </authorList>
    </citation>
    <scope>NUCLEOTIDE SEQUENCE</scope>
    <source>
        <strain evidence="1">DSM 13886</strain>
    </source>
</reference>
<proteinExistence type="predicted"/>
<sequence>MFCSIQKIQNKKVDQFGARKKLEVSETSWFTGGVKRVEYGYRYGFDRFERTILDAYKISIHHSYRQDGKVKKKQWSICTMSHYNLIEGSWYRDYMLHDELQAKLDSMGIDEEELTRLISVKLDPLSEQVKAEFELTEEYQVSQKHKEILISYTKNKQEFENRYGKDTYDYIYNIYGDLMNDDKLKEVIRMRKQQEEDLKNSYKQSQSYSSGSYDYSSLFGDIGGGTYSDEEKKMLNEIYRHASLKFHPDAKSGSSEKMVFLNKMKREWKI</sequence>
<protein>
    <recommendedName>
        <fullName evidence="3">J domain-containing protein</fullName>
    </recommendedName>
</protein>
<comment type="caution">
    <text evidence="1">The sequence shown here is derived from an EMBL/GenBank/DDBJ whole genome shotgun (WGS) entry which is preliminary data.</text>
</comment>